<proteinExistence type="predicted"/>
<sequence>MNPDPQKSRSSQSHNSRKHLYTHTVPAPESATDHPIHSSQHSSASSPPSQEPFSGGGNHQVVIPPKFLHIVVDPDADEGVSGVAEEICERSGDYRGAEDLEDETTAADAELESGDWVFVIASVVGTPFDVEADDEGVESGGVDVFGVGDPGVDDGGCVCDGGGDGVLVECDVVHVVGVGGELVIHDGRRHRR</sequence>
<dbReference type="EMBL" id="CM042048">
    <property type="protein sequence ID" value="KAI3757637.1"/>
    <property type="molecule type" value="Genomic_DNA"/>
</dbReference>
<reference evidence="2" key="1">
    <citation type="journal article" date="2022" name="Mol. Ecol. Resour.">
        <title>The genomes of chicory, endive, great burdock and yacon provide insights into Asteraceae palaeo-polyploidization history and plant inulin production.</title>
        <authorList>
            <person name="Fan W."/>
            <person name="Wang S."/>
            <person name="Wang H."/>
            <person name="Wang A."/>
            <person name="Jiang F."/>
            <person name="Liu H."/>
            <person name="Zhao H."/>
            <person name="Xu D."/>
            <person name="Zhang Y."/>
        </authorList>
    </citation>
    <scope>NUCLEOTIDE SEQUENCE [LARGE SCALE GENOMIC DNA]</scope>
    <source>
        <strain evidence="2">cv. Niubang</strain>
    </source>
</reference>
<comment type="caution">
    <text evidence="1">The sequence shown here is derived from an EMBL/GenBank/DDBJ whole genome shotgun (WGS) entry which is preliminary data.</text>
</comment>
<reference evidence="1 2" key="2">
    <citation type="journal article" date="2022" name="Mol. Ecol. Resour.">
        <title>The genomes of chicory, endive, great burdock and yacon provide insights into Asteraceae paleo-polyploidization history and plant inulin production.</title>
        <authorList>
            <person name="Fan W."/>
            <person name="Wang S."/>
            <person name="Wang H."/>
            <person name="Wang A."/>
            <person name="Jiang F."/>
            <person name="Liu H."/>
            <person name="Zhao H."/>
            <person name="Xu D."/>
            <person name="Zhang Y."/>
        </authorList>
    </citation>
    <scope>NUCLEOTIDE SEQUENCE [LARGE SCALE GENOMIC DNA]</scope>
    <source>
        <strain evidence="2">cv. Niubang</strain>
    </source>
</reference>
<dbReference type="Proteomes" id="UP001055879">
    <property type="component" value="Linkage Group LG02"/>
</dbReference>
<accession>A0ACB9EFN6</accession>
<evidence type="ECO:0000313" key="1">
    <source>
        <dbReference type="EMBL" id="KAI3757637.1"/>
    </source>
</evidence>
<name>A0ACB9EFN6_ARCLA</name>
<protein>
    <submittedName>
        <fullName evidence="1">Uncharacterized protein</fullName>
    </submittedName>
</protein>
<keyword evidence="2" id="KW-1185">Reference proteome</keyword>
<evidence type="ECO:0000313" key="2">
    <source>
        <dbReference type="Proteomes" id="UP001055879"/>
    </source>
</evidence>
<gene>
    <name evidence="1" type="ORF">L6452_05180</name>
</gene>
<organism evidence="1 2">
    <name type="scientific">Arctium lappa</name>
    <name type="common">Greater burdock</name>
    <name type="synonym">Lappa major</name>
    <dbReference type="NCBI Taxonomy" id="4217"/>
    <lineage>
        <taxon>Eukaryota</taxon>
        <taxon>Viridiplantae</taxon>
        <taxon>Streptophyta</taxon>
        <taxon>Embryophyta</taxon>
        <taxon>Tracheophyta</taxon>
        <taxon>Spermatophyta</taxon>
        <taxon>Magnoliopsida</taxon>
        <taxon>eudicotyledons</taxon>
        <taxon>Gunneridae</taxon>
        <taxon>Pentapetalae</taxon>
        <taxon>asterids</taxon>
        <taxon>campanulids</taxon>
        <taxon>Asterales</taxon>
        <taxon>Asteraceae</taxon>
        <taxon>Carduoideae</taxon>
        <taxon>Cardueae</taxon>
        <taxon>Arctiinae</taxon>
        <taxon>Arctium</taxon>
    </lineage>
</organism>